<name>A0A7X9NSL2_9BIFI</name>
<gene>
    <name evidence="1" type="ORF">HF844_03735</name>
</gene>
<dbReference type="Proteomes" id="UP000588369">
    <property type="component" value="Unassembled WGS sequence"/>
</dbReference>
<dbReference type="AlphaFoldDB" id="A0A7X9NSL2"/>
<sequence length="126" mass="14002">MHSADIADIRLTRAETDGDVTFDFTTADGRPAGFSRTASGFVRFDGPTGDIYLDFTGQVKLLFAAWSHRLYFSESSMLELSDERIDPAERDRLQLGALNDRLAEEDTGLHIDTWDHQTGVFTATVA</sequence>
<reference evidence="1 2" key="1">
    <citation type="submission" date="2020-04" db="EMBL/GenBank/DDBJ databases">
        <authorList>
            <person name="Hitch T.C.A."/>
            <person name="Wylensek D."/>
            <person name="Clavel T."/>
        </authorList>
    </citation>
    <scope>NUCLEOTIDE SEQUENCE [LARGE SCALE GENOMIC DNA]</scope>
    <source>
        <strain evidence="1 2">BSM-130-P53-3C</strain>
    </source>
</reference>
<protein>
    <submittedName>
        <fullName evidence="1">Uncharacterized protein</fullName>
    </submittedName>
</protein>
<dbReference type="RefSeq" id="WP_168984017.1">
    <property type="nucleotide sequence ID" value="NZ_JABAGI010000003.1"/>
</dbReference>
<proteinExistence type="predicted"/>
<dbReference type="EMBL" id="JABAGI010000003">
    <property type="protein sequence ID" value="NME61917.1"/>
    <property type="molecule type" value="Genomic_DNA"/>
</dbReference>
<evidence type="ECO:0000313" key="1">
    <source>
        <dbReference type="EMBL" id="NME61917.1"/>
    </source>
</evidence>
<organism evidence="1 2">
    <name type="scientific">Bifidobacterium thermophilum</name>
    <dbReference type="NCBI Taxonomy" id="33905"/>
    <lineage>
        <taxon>Bacteria</taxon>
        <taxon>Bacillati</taxon>
        <taxon>Actinomycetota</taxon>
        <taxon>Actinomycetes</taxon>
        <taxon>Bifidobacteriales</taxon>
        <taxon>Bifidobacteriaceae</taxon>
        <taxon>Bifidobacterium</taxon>
    </lineage>
</organism>
<accession>A0A7X9NSL2</accession>
<comment type="caution">
    <text evidence="1">The sequence shown here is derived from an EMBL/GenBank/DDBJ whole genome shotgun (WGS) entry which is preliminary data.</text>
</comment>
<evidence type="ECO:0000313" key="2">
    <source>
        <dbReference type="Proteomes" id="UP000588369"/>
    </source>
</evidence>